<evidence type="ECO:0000313" key="1">
    <source>
        <dbReference type="EMBL" id="KKL93892.1"/>
    </source>
</evidence>
<name>A0A0F9J405_9ZZZZ</name>
<reference evidence="1" key="1">
    <citation type="journal article" date="2015" name="Nature">
        <title>Complex archaea that bridge the gap between prokaryotes and eukaryotes.</title>
        <authorList>
            <person name="Spang A."/>
            <person name="Saw J.H."/>
            <person name="Jorgensen S.L."/>
            <person name="Zaremba-Niedzwiedzka K."/>
            <person name="Martijn J."/>
            <person name="Lind A.E."/>
            <person name="van Eijk R."/>
            <person name="Schleper C."/>
            <person name="Guy L."/>
            <person name="Ettema T.J."/>
        </authorList>
    </citation>
    <scope>NUCLEOTIDE SEQUENCE</scope>
</reference>
<dbReference type="EMBL" id="LAZR01019071">
    <property type="protein sequence ID" value="KKL93892.1"/>
    <property type="molecule type" value="Genomic_DNA"/>
</dbReference>
<gene>
    <name evidence="1" type="ORF">LCGC14_1870100</name>
</gene>
<proteinExistence type="predicted"/>
<sequence>MAQTGKGMGTAVAAATGKTLAQLKTICQYHGWNDNTTNG</sequence>
<accession>A0A0F9J405</accession>
<comment type="caution">
    <text evidence="1">The sequence shown here is derived from an EMBL/GenBank/DDBJ whole genome shotgun (WGS) entry which is preliminary data.</text>
</comment>
<feature type="non-terminal residue" evidence="1">
    <location>
        <position position="39"/>
    </location>
</feature>
<dbReference type="AlphaFoldDB" id="A0A0F9J405"/>
<organism evidence="1">
    <name type="scientific">marine sediment metagenome</name>
    <dbReference type="NCBI Taxonomy" id="412755"/>
    <lineage>
        <taxon>unclassified sequences</taxon>
        <taxon>metagenomes</taxon>
        <taxon>ecological metagenomes</taxon>
    </lineage>
</organism>
<protein>
    <submittedName>
        <fullName evidence="1">Uncharacterized protein</fullName>
    </submittedName>
</protein>